<evidence type="ECO:0000256" key="4">
    <source>
        <dbReference type="ARBA" id="ARBA00021110"/>
    </source>
</evidence>
<feature type="signal peptide" evidence="13">
    <location>
        <begin position="1"/>
        <end position="20"/>
    </location>
</feature>
<keyword evidence="10" id="KW-0325">Glycoprotein</keyword>
<keyword evidence="7 11" id="KW-0256">Endoplasmic reticulum</keyword>
<evidence type="ECO:0000256" key="13">
    <source>
        <dbReference type="SAM" id="SignalP"/>
    </source>
</evidence>
<evidence type="ECO:0000256" key="6">
    <source>
        <dbReference type="ARBA" id="ARBA00022729"/>
    </source>
</evidence>
<proteinExistence type="inferred from homology"/>
<keyword evidence="9 11" id="KW-0472">Membrane</keyword>
<dbReference type="AlphaFoldDB" id="A0A7R9QA06"/>
<dbReference type="Pfam" id="PF05753">
    <property type="entry name" value="TRAP_beta"/>
    <property type="match status" value="1"/>
</dbReference>
<evidence type="ECO:0000256" key="11">
    <source>
        <dbReference type="PIRNR" id="PIRNR016400"/>
    </source>
</evidence>
<dbReference type="OrthoDB" id="5860827at2759"/>
<dbReference type="EMBL" id="CAJPIZ010020135">
    <property type="protein sequence ID" value="CAG2117177.1"/>
    <property type="molecule type" value="Genomic_DNA"/>
</dbReference>
<comment type="function">
    <text evidence="1 11">TRAP proteins are part of a complex whose function is to bind calcium to the ER membrane and thereby regulate the retention of ER resident proteins.</text>
</comment>
<evidence type="ECO:0000256" key="1">
    <source>
        <dbReference type="ARBA" id="ARBA00002838"/>
    </source>
</evidence>
<reference evidence="14" key="1">
    <citation type="submission" date="2020-11" db="EMBL/GenBank/DDBJ databases">
        <authorList>
            <person name="Tran Van P."/>
        </authorList>
    </citation>
    <scope>NUCLEOTIDE SEQUENCE</scope>
</reference>
<comment type="similarity">
    <text evidence="3 11">Belongs to the TRAP-beta family.</text>
</comment>
<dbReference type="PANTHER" id="PTHR12861:SF3">
    <property type="entry name" value="TRANSLOCON-ASSOCIATED PROTEIN SUBUNIT BETA"/>
    <property type="match status" value="1"/>
</dbReference>
<feature type="transmembrane region" description="Helical" evidence="12">
    <location>
        <begin position="160"/>
        <end position="179"/>
    </location>
</feature>
<evidence type="ECO:0000256" key="9">
    <source>
        <dbReference type="ARBA" id="ARBA00023136"/>
    </source>
</evidence>
<keyword evidence="8 12" id="KW-1133">Transmembrane helix</keyword>
<feature type="chain" id="PRO_5035680728" description="Translocon-associated protein subunit beta" evidence="13">
    <location>
        <begin position="21"/>
        <end position="198"/>
    </location>
</feature>
<evidence type="ECO:0000256" key="8">
    <source>
        <dbReference type="ARBA" id="ARBA00022989"/>
    </source>
</evidence>
<keyword evidence="6 13" id="KW-0732">Signal</keyword>
<comment type="subunit">
    <text evidence="11">Heterotetramer of TRAP-alpha, TRAP-beta, TRAP-delta and TRAP-gamma.</text>
</comment>
<evidence type="ECO:0000313" key="14">
    <source>
        <dbReference type="EMBL" id="CAD7637821.1"/>
    </source>
</evidence>
<keyword evidence="15" id="KW-1185">Reference proteome</keyword>
<dbReference type="PROSITE" id="PS51257">
    <property type="entry name" value="PROKAR_LIPOPROTEIN"/>
    <property type="match status" value="1"/>
</dbReference>
<evidence type="ECO:0000256" key="3">
    <source>
        <dbReference type="ARBA" id="ARBA00005610"/>
    </source>
</evidence>
<gene>
    <name evidence="14" type="ORF">OSB1V03_LOCUS17130</name>
</gene>
<organism evidence="14">
    <name type="scientific">Medioppia subpectinata</name>
    <dbReference type="NCBI Taxonomy" id="1979941"/>
    <lineage>
        <taxon>Eukaryota</taxon>
        <taxon>Metazoa</taxon>
        <taxon>Ecdysozoa</taxon>
        <taxon>Arthropoda</taxon>
        <taxon>Chelicerata</taxon>
        <taxon>Arachnida</taxon>
        <taxon>Acari</taxon>
        <taxon>Acariformes</taxon>
        <taxon>Sarcoptiformes</taxon>
        <taxon>Oribatida</taxon>
        <taxon>Brachypylina</taxon>
        <taxon>Oppioidea</taxon>
        <taxon>Oppiidae</taxon>
        <taxon>Medioppia</taxon>
    </lineage>
</organism>
<dbReference type="EMBL" id="OC874710">
    <property type="protein sequence ID" value="CAD7637821.1"/>
    <property type="molecule type" value="Genomic_DNA"/>
</dbReference>
<comment type="subcellular location">
    <subcellularLocation>
        <location evidence="2">Endoplasmic reticulum membrane</location>
        <topology evidence="2">Single-pass type I membrane protein</topology>
    </subcellularLocation>
</comment>
<accession>A0A7R9QA06</accession>
<protein>
    <recommendedName>
        <fullName evidence="4 11">Translocon-associated protein subunit beta</fullName>
        <shortName evidence="11">TRAP-beta</shortName>
    </recommendedName>
    <alternativeName>
        <fullName evidence="11">Signal sequence receptor subunit beta</fullName>
    </alternativeName>
</protein>
<evidence type="ECO:0000256" key="5">
    <source>
        <dbReference type="ARBA" id="ARBA00022692"/>
    </source>
</evidence>
<keyword evidence="5 12" id="KW-0812">Transmembrane</keyword>
<dbReference type="PIRSF" id="PIRSF016400">
    <property type="entry name" value="TRAP_beta"/>
    <property type="match status" value="1"/>
</dbReference>
<evidence type="ECO:0000256" key="10">
    <source>
        <dbReference type="ARBA" id="ARBA00023180"/>
    </source>
</evidence>
<name>A0A7R9QA06_9ACAR</name>
<evidence type="ECO:0000313" key="15">
    <source>
        <dbReference type="Proteomes" id="UP000759131"/>
    </source>
</evidence>
<sequence>MMKRVLLSVLCLVLSGCVCGEEEATTPARLLIEKQILNKYLVESRDIVVNYNIFNVGQSPAIDVHISDNSFSTEHFDVISGVLKVTVARLAPGTNITHTSVVRPKAGIWGRFNFTAGEVTYLVNEDSKDIQLGYTSEPGEGFIVSLKEFDRRFSPHVLDWSAFVVMTLPSLVIPFLLWFKSKSKYESIVSAKHANKKH</sequence>
<evidence type="ECO:0000256" key="2">
    <source>
        <dbReference type="ARBA" id="ARBA00004115"/>
    </source>
</evidence>
<evidence type="ECO:0000256" key="12">
    <source>
        <dbReference type="SAM" id="Phobius"/>
    </source>
</evidence>
<dbReference type="InterPro" id="IPR008856">
    <property type="entry name" value="TRAP_beta"/>
</dbReference>
<dbReference type="Proteomes" id="UP000759131">
    <property type="component" value="Unassembled WGS sequence"/>
</dbReference>
<dbReference type="PANTHER" id="PTHR12861">
    <property type="entry name" value="TRANSLOCON-ASSOCIATED PROTEIN, BETA SUBUNIT PRECURSOR TRAP-BETA SIGNAL SEQUENCE RECEPTOR BETA SUBUNIT"/>
    <property type="match status" value="1"/>
</dbReference>
<dbReference type="GO" id="GO:0005789">
    <property type="term" value="C:endoplasmic reticulum membrane"/>
    <property type="evidence" value="ECO:0007669"/>
    <property type="project" value="UniProtKB-SubCell"/>
</dbReference>
<evidence type="ECO:0000256" key="7">
    <source>
        <dbReference type="ARBA" id="ARBA00022824"/>
    </source>
</evidence>